<accession>A0A835YZP6</accession>
<keyword evidence="1" id="KW-0732">Signal</keyword>
<comment type="caution">
    <text evidence="2">The sequence shown here is derived from an EMBL/GenBank/DDBJ whole genome shotgun (WGS) entry which is preliminary data.</text>
</comment>
<organism evidence="2 3">
    <name type="scientific">Tribonema minus</name>
    <dbReference type="NCBI Taxonomy" id="303371"/>
    <lineage>
        <taxon>Eukaryota</taxon>
        <taxon>Sar</taxon>
        <taxon>Stramenopiles</taxon>
        <taxon>Ochrophyta</taxon>
        <taxon>PX clade</taxon>
        <taxon>Xanthophyceae</taxon>
        <taxon>Tribonematales</taxon>
        <taxon>Tribonemataceae</taxon>
        <taxon>Tribonema</taxon>
    </lineage>
</organism>
<reference evidence="2" key="1">
    <citation type="submission" date="2021-02" db="EMBL/GenBank/DDBJ databases">
        <title>First Annotated Genome of the Yellow-green Alga Tribonema minus.</title>
        <authorList>
            <person name="Mahan K.M."/>
        </authorList>
    </citation>
    <scope>NUCLEOTIDE SEQUENCE</scope>
    <source>
        <strain evidence="2">UTEX B ZZ1240</strain>
    </source>
</reference>
<evidence type="ECO:0000313" key="3">
    <source>
        <dbReference type="Proteomes" id="UP000664859"/>
    </source>
</evidence>
<dbReference type="OrthoDB" id="5342184at2759"/>
<dbReference type="Proteomes" id="UP000664859">
    <property type="component" value="Unassembled WGS sequence"/>
</dbReference>
<dbReference type="AlphaFoldDB" id="A0A835YZP6"/>
<dbReference type="PANTHER" id="PTHR35040:SF9">
    <property type="entry name" value="4-LIKE CELL SURFACE PROTEIN, PUTATIVE (AFU_ORTHOLOGUE AFUA_4G14080)-RELATED"/>
    <property type="match status" value="1"/>
</dbReference>
<feature type="signal peptide" evidence="1">
    <location>
        <begin position="1"/>
        <end position="16"/>
    </location>
</feature>
<dbReference type="PANTHER" id="PTHR35040">
    <property type="match status" value="1"/>
</dbReference>
<name>A0A835YZP6_9STRA</name>
<evidence type="ECO:0000256" key="1">
    <source>
        <dbReference type="SAM" id="SignalP"/>
    </source>
</evidence>
<dbReference type="EMBL" id="JAFCMP010000157">
    <property type="protein sequence ID" value="KAG5184596.1"/>
    <property type="molecule type" value="Genomic_DNA"/>
</dbReference>
<evidence type="ECO:0000313" key="2">
    <source>
        <dbReference type="EMBL" id="KAG5184596.1"/>
    </source>
</evidence>
<dbReference type="Pfam" id="PF12138">
    <property type="entry name" value="Spherulin4"/>
    <property type="match status" value="1"/>
</dbReference>
<keyword evidence="3" id="KW-1185">Reference proteome</keyword>
<proteinExistence type="predicted"/>
<dbReference type="InterPro" id="IPR021986">
    <property type="entry name" value="Spherulin4"/>
</dbReference>
<protein>
    <submittedName>
        <fullName evidence="2">Spherulation-specific family 4-domain-containing protein</fullName>
    </submittedName>
</protein>
<sequence length="426" mass="45257">MPALLLLGLLPLLSQARELPAQHVEPAAAERNMDTISTWPPPPCRGHNLLWDQGNERHSDCCHHHDLVGSEGYMQEHPACAPQNMPTAANHRQTNSEAYCNPQCSADKAPHCQSHSKTNCNPHRRANFRSSDSQADHCKAHRNADSRACCNTKAYGTIIPLYTFPGTDSNLGIDGLDVWHAIAAAHTKYPSVPVKAVVNVNNGPCALASTVLGRACSACNPPDQSFYNDTINALASSGVTVLGYVSTNYGGVSAAQAQDNVQLWKKCFGSAVGGVFFDEMSTDSARTSYYSGLSSFAASIGLDVTVGNAGTDTLPAYVGTVDHIIVYESAGLPAPQTLAAGANPDRAASVDNFAVIPYGVASDMGAVSAATLDWIRAAKPYVGHFYVTPDTLSNPWDNYCAAGDPYPCTDFDGLLHKLCQLNGQCA</sequence>
<gene>
    <name evidence="2" type="ORF">JKP88DRAFT_314221</name>
</gene>
<feature type="chain" id="PRO_5032972155" evidence="1">
    <location>
        <begin position="17"/>
        <end position="426"/>
    </location>
</feature>